<dbReference type="EMBL" id="VTPC01087019">
    <property type="protein sequence ID" value="KAF2886652.1"/>
    <property type="molecule type" value="Genomic_DNA"/>
</dbReference>
<dbReference type="AlphaFoldDB" id="A0A8K0CK04"/>
<gene>
    <name evidence="1" type="ORF">ILUMI_19521</name>
</gene>
<feature type="non-terminal residue" evidence="1">
    <location>
        <position position="1"/>
    </location>
</feature>
<name>A0A8K0CK04_IGNLU</name>
<protein>
    <submittedName>
        <fullName evidence="1">Uncharacterized protein</fullName>
    </submittedName>
</protein>
<proteinExistence type="predicted"/>
<evidence type="ECO:0000313" key="1">
    <source>
        <dbReference type="EMBL" id="KAF2886652.1"/>
    </source>
</evidence>
<dbReference type="Proteomes" id="UP000801492">
    <property type="component" value="Unassembled WGS sequence"/>
</dbReference>
<dbReference type="OrthoDB" id="6781756at2759"/>
<keyword evidence="2" id="KW-1185">Reference proteome</keyword>
<sequence>IRKDTELWKTIMLPRLKIFYFNFLLPELIDPRKKRGLTIRNAPRDTIRDYSELKSY</sequence>
<accession>A0A8K0CK04</accession>
<reference evidence="1" key="1">
    <citation type="submission" date="2019-08" db="EMBL/GenBank/DDBJ databases">
        <title>The genome of the North American firefly Photinus pyralis.</title>
        <authorList>
            <consortium name="Photinus pyralis genome working group"/>
            <person name="Fallon T.R."/>
            <person name="Sander Lower S.E."/>
            <person name="Weng J.-K."/>
        </authorList>
    </citation>
    <scope>NUCLEOTIDE SEQUENCE</scope>
    <source>
        <strain evidence="1">TRF0915ILg1</strain>
        <tissue evidence="1">Whole body</tissue>
    </source>
</reference>
<evidence type="ECO:0000313" key="2">
    <source>
        <dbReference type="Proteomes" id="UP000801492"/>
    </source>
</evidence>
<organism evidence="1 2">
    <name type="scientific">Ignelater luminosus</name>
    <name type="common">Cucubano</name>
    <name type="synonym">Pyrophorus luminosus</name>
    <dbReference type="NCBI Taxonomy" id="2038154"/>
    <lineage>
        <taxon>Eukaryota</taxon>
        <taxon>Metazoa</taxon>
        <taxon>Ecdysozoa</taxon>
        <taxon>Arthropoda</taxon>
        <taxon>Hexapoda</taxon>
        <taxon>Insecta</taxon>
        <taxon>Pterygota</taxon>
        <taxon>Neoptera</taxon>
        <taxon>Endopterygota</taxon>
        <taxon>Coleoptera</taxon>
        <taxon>Polyphaga</taxon>
        <taxon>Elateriformia</taxon>
        <taxon>Elateroidea</taxon>
        <taxon>Elateridae</taxon>
        <taxon>Agrypninae</taxon>
        <taxon>Pyrophorini</taxon>
        <taxon>Ignelater</taxon>
    </lineage>
</organism>
<comment type="caution">
    <text evidence="1">The sequence shown here is derived from an EMBL/GenBank/DDBJ whole genome shotgun (WGS) entry which is preliminary data.</text>
</comment>